<dbReference type="GO" id="GO:0015276">
    <property type="term" value="F:ligand-gated monoatomic ion channel activity"/>
    <property type="evidence" value="ECO:0007669"/>
    <property type="project" value="InterPro"/>
</dbReference>
<evidence type="ECO:0000256" key="8">
    <source>
        <dbReference type="ARBA" id="ARBA00023170"/>
    </source>
</evidence>
<dbReference type="PANTHER" id="PTHR42643">
    <property type="entry name" value="IONOTROPIC RECEPTOR 20A-RELATED"/>
    <property type="match status" value="1"/>
</dbReference>
<feature type="domain" description="Ionotropic glutamate receptor L-glutamate and glycine-binding" evidence="13">
    <location>
        <begin position="57"/>
        <end position="141"/>
    </location>
</feature>
<dbReference type="AlphaFoldDB" id="A0A8T0G3P7"/>
<keyword evidence="2" id="KW-0813">Transport</keyword>
<comment type="caution">
    <text evidence="14">The sequence shown here is derived from an EMBL/GenBank/DDBJ whole genome shotgun (WGS) entry which is preliminary data.</text>
</comment>
<evidence type="ECO:0000256" key="2">
    <source>
        <dbReference type="ARBA" id="ARBA00022448"/>
    </source>
</evidence>
<accession>A0A8T0G3P7</accession>
<keyword evidence="6" id="KW-0406">Ion transport</keyword>
<keyword evidence="11" id="KW-0407">Ion channel</keyword>
<evidence type="ECO:0000256" key="12">
    <source>
        <dbReference type="SAM" id="Phobius"/>
    </source>
</evidence>
<dbReference type="InterPro" id="IPR019594">
    <property type="entry name" value="Glu/Gly-bd"/>
</dbReference>
<feature type="transmembrane region" description="Helical" evidence="12">
    <location>
        <begin position="428"/>
        <end position="448"/>
    </location>
</feature>
<proteinExistence type="predicted"/>
<keyword evidence="5 12" id="KW-1133">Transmembrane helix</keyword>
<reference evidence="14" key="1">
    <citation type="journal article" date="2020" name="bioRxiv">
        <title>Chromosome-level reference genome of the European wasp spider Argiope bruennichi: a resource for studies on range expansion and evolutionary adaptation.</title>
        <authorList>
            <person name="Sheffer M.M."/>
            <person name="Hoppe A."/>
            <person name="Krehenwinkel H."/>
            <person name="Uhl G."/>
            <person name="Kuss A.W."/>
            <person name="Jensen L."/>
            <person name="Jensen C."/>
            <person name="Gillespie R.G."/>
            <person name="Hoff K.J."/>
            <person name="Prost S."/>
        </authorList>
    </citation>
    <scope>NUCLEOTIDE SEQUENCE</scope>
</reference>
<dbReference type="Proteomes" id="UP000807504">
    <property type="component" value="Unassembled WGS sequence"/>
</dbReference>
<name>A0A8T0G3P7_ARGBR</name>
<evidence type="ECO:0000256" key="4">
    <source>
        <dbReference type="ARBA" id="ARBA00022692"/>
    </source>
</evidence>
<dbReference type="GO" id="GO:0005886">
    <property type="term" value="C:plasma membrane"/>
    <property type="evidence" value="ECO:0007669"/>
    <property type="project" value="UniProtKB-SubCell"/>
</dbReference>
<evidence type="ECO:0000256" key="7">
    <source>
        <dbReference type="ARBA" id="ARBA00023136"/>
    </source>
</evidence>
<evidence type="ECO:0000256" key="9">
    <source>
        <dbReference type="ARBA" id="ARBA00023180"/>
    </source>
</evidence>
<keyword evidence="10" id="KW-1071">Ligand-gated ion channel</keyword>
<dbReference type="Gene3D" id="3.40.190.10">
    <property type="entry name" value="Periplasmic binding protein-like II"/>
    <property type="match status" value="2"/>
</dbReference>
<keyword evidence="7 12" id="KW-0472">Membrane</keyword>
<dbReference type="InterPro" id="IPR052192">
    <property type="entry name" value="Insect_Ionotropic_Sensory_Rcpt"/>
</dbReference>
<dbReference type="PANTHER" id="PTHR42643:SF24">
    <property type="entry name" value="IONOTROPIC RECEPTOR 60A"/>
    <property type="match status" value="1"/>
</dbReference>
<evidence type="ECO:0000259" key="13">
    <source>
        <dbReference type="Pfam" id="PF10613"/>
    </source>
</evidence>
<evidence type="ECO:0000256" key="1">
    <source>
        <dbReference type="ARBA" id="ARBA00004651"/>
    </source>
</evidence>
<evidence type="ECO:0000256" key="6">
    <source>
        <dbReference type="ARBA" id="ARBA00023065"/>
    </source>
</evidence>
<evidence type="ECO:0000256" key="11">
    <source>
        <dbReference type="ARBA" id="ARBA00023303"/>
    </source>
</evidence>
<reference evidence="14" key="2">
    <citation type="submission" date="2020-06" db="EMBL/GenBank/DDBJ databases">
        <authorList>
            <person name="Sheffer M."/>
        </authorList>
    </citation>
    <scope>NUCLEOTIDE SEQUENCE</scope>
</reference>
<evidence type="ECO:0000256" key="3">
    <source>
        <dbReference type="ARBA" id="ARBA00022475"/>
    </source>
</evidence>
<keyword evidence="9" id="KW-0325">Glycoprotein</keyword>
<protein>
    <submittedName>
        <fullName evidence="14">Putative glutamate receptor like protein</fullName>
    </submittedName>
</protein>
<feature type="transmembrane region" description="Helical" evidence="12">
    <location>
        <begin position="235"/>
        <end position="258"/>
    </location>
</feature>
<keyword evidence="3" id="KW-1003">Cell membrane</keyword>
<evidence type="ECO:0000313" key="15">
    <source>
        <dbReference type="Proteomes" id="UP000807504"/>
    </source>
</evidence>
<feature type="transmembrane region" description="Helical" evidence="12">
    <location>
        <begin position="152"/>
        <end position="184"/>
    </location>
</feature>
<dbReference type="SUPFAM" id="SSF53850">
    <property type="entry name" value="Periplasmic binding protein-like II"/>
    <property type="match status" value="1"/>
</dbReference>
<sequence length="461" mass="52636">MNLMIDDVWVGFNIRVELLCFQMTEFLQQVDKGSNMTVYRVRFAPWIPFVDPVLGDDNKFYLGGVAKDAYEGMKVFMDFNYHAVLQPDNIYGAKVNGTWNGMIGSMVENETDISGPYFIDQDRSLAVEFTVPLAFSQLTIISGLVSSNRDPFLILAVFSMPVWIGLLVTTLVISAVASLIYQVLPAPEKRTKMETFSKYLWAFHSGLIGKEFGDNKRWFLKHVWSSPSFQLLQSLWFTAGCLIFMYTYQGAIISAFAVDKLVPRISTIEELLTDTKIGISTFKNSYPMAFFKRLSNSSYGSLWRRIEQNLVNPPSKGTIPDWLDDIEDGKRVFIADVFWLKYLIGERFVKTGKCGLRATEIELGAAYMAFAFRKEMRKEKIFKNFNKGIRKFTEGNLQRHRLLTSTLYYEICTGKSVSVTDPLKLEDLTGAFIIFALGNTLACIFFIFEFSIKLKRTRIKG</sequence>
<evidence type="ECO:0000313" key="14">
    <source>
        <dbReference type="EMBL" id="KAF8797145.1"/>
    </source>
</evidence>
<evidence type="ECO:0000256" key="10">
    <source>
        <dbReference type="ARBA" id="ARBA00023286"/>
    </source>
</evidence>
<dbReference type="EMBL" id="JABXBU010000001">
    <property type="protein sequence ID" value="KAF8797145.1"/>
    <property type="molecule type" value="Genomic_DNA"/>
</dbReference>
<dbReference type="Pfam" id="PF10613">
    <property type="entry name" value="Lig_chan-Glu_bd"/>
    <property type="match status" value="1"/>
</dbReference>
<keyword evidence="15" id="KW-1185">Reference proteome</keyword>
<keyword evidence="4 12" id="KW-0812">Transmembrane</keyword>
<organism evidence="14 15">
    <name type="scientific">Argiope bruennichi</name>
    <name type="common">Wasp spider</name>
    <name type="synonym">Aranea bruennichi</name>
    <dbReference type="NCBI Taxonomy" id="94029"/>
    <lineage>
        <taxon>Eukaryota</taxon>
        <taxon>Metazoa</taxon>
        <taxon>Ecdysozoa</taxon>
        <taxon>Arthropoda</taxon>
        <taxon>Chelicerata</taxon>
        <taxon>Arachnida</taxon>
        <taxon>Araneae</taxon>
        <taxon>Araneomorphae</taxon>
        <taxon>Entelegynae</taxon>
        <taxon>Araneoidea</taxon>
        <taxon>Araneidae</taxon>
        <taxon>Argiope</taxon>
    </lineage>
</organism>
<gene>
    <name evidence="14" type="ORF">HNY73_001442</name>
</gene>
<evidence type="ECO:0000256" key="5">
    <source>
        <dbReference type="ARBA" id="ARBA00022989"/>
    </source>
</evidence>
<comment type="subcellular location">
    <subcellularLocation>
        <location evidence="1">Cell membrane</location>
        <topology evidence="1">Multi-pass membrane protein</topology>
    </subcellularLocation>
</comment>
<keyword evidence="8 14" id="KW-0675">Receptor</keyword>